<dbReference type="RefSeq" id="WP_004227813.1">
    <property type="nucleotide sequence ID" value="NZ_AEUV02000002.1"/>
</dbReference>
<keyword evidence="1" id="KW-0732">Signal</keyword>
<dbReference type="Proteomes" id="UP000004322">
    <property type="component" value="Unassembled WGS sequence"/>
</dbReference>
<name>G5JRN8_STRCG</name>
<organism evidence="2 3">
    <name type="scientific">Streptococcus criceti HS-6</name>
    <dbReference type="NCBI Taxonomy" id="873449"/>
    <lineage>
        <taxon>Bacteria</taxon>
        <taxon>Bacillati</taxon>
        <taxon>Bacillota</taxon>
        <taxon>Bacilli</taxon>
        <taxon>Lactobacillales</taxon>
        <taxon>Streptococcaceae</taxon>
        <taxon>Streptococcus</taxon>
    </lineage>
</organism>
<feature type="chain" id="PRO_5003479415" evidence="1">
    <location>
        <begin position="24"/>
        <end position="162"/>
    </location>
</feature>
<evidence type="ECO:0000313" key="2">
    <source>
        <dbReference type="EMBL" id="EHI74525.1"/>
    </source>
</evidence>
<reference evidence="2" key="1">
    <citation type="submission" date="2011-07" db="EMBL/GenBank/DDBJ databases">
        <authorList>
            <person name="Stanhope M.J."/>
            <person name="Durkin A.S."/>
            <person name="Hostetler J."/>
            <person name="Kim M."/>
            <person name="Radune D."/>
            <person name="Singh I."/>
            <person name="Town C.D."/>
        </authorList>
    </citation>
    <scope>NUCLEOTIDE SEQUENCE [LARGE SCALE GENOMIC DNA]</scope>
    <source>
        <strain evidence="2">HS-6</strain>
    </source>
</reference>
<dbReference type="OrthoDB" id="2239027at2"/>
<dbReference type="STRING" id="873449.STRCR_2046"/>
<proteinExistence type="predicted"/>
<evidence type="ECO:0000256" key="1">
    <source>
        <dbReference type="SAM" id="SignalP"/>
    </source>
</evidence>
<accession>G5JRN8</accession>
<dbReference type="AlphaFoldDB" id="G5JRN8"/>
<sequence length="162" mass="18583">MKKYLVICMVLCTLLLVACQAKTPEKSIKSKQSEPVHLEKAVKLKIGTAYRIGKSSDLNAFYIKLIDDKHCVYMLDESQYTEKQIEEKSGDGDHFYPYISLTEGEYSKDGDDYILKPTRTQKIEFKDAKHAKDKIIATQKIQDSDPQDVFAIEKKDGVYSWC</sequence>
<evidence type="ECO:0000313" key="3">
    <source>
        <dbReference type="Proteomes" id="UP000004322"/>
    </source>
</evidence>
<gene>
    <name evidence="2" type="ORF">STRCR_2046</name>
</gene>
<feature type="signal peptide" evidence="1">
    <location>
        <begin position="1"/>
        <end position="23"/>
    </location>
</feature>
<comment type="caution">
    <text evidence="2">The sequence shown here is derived from an EMBL/GenBank/DDBJ whole genome shotgun (WGS) entry which is preliminary data.</text>
</comment>
<protein>
    <submittedName>
        <fullName evidence="2">Lipoprotein</fullName>
    </submittedName>
</protein>
<keyword evidence="3" id="KW-1185">Reference proteome</keyword>
<dbReference type="PROSITE" id="PS51257">
    <property type="entry name" value="PROKAR_LIPOPROTEIN"/>
    <property type="match status" value="1"/>
</dbReference>
<keyword evidence="2" id="KW-0449">Lipoprotein</keyword>
<dbReference type="EMBL" id="AEUV02000002">
    <property type="protein sequence ID" value="EHI74525.1"/>
    <property type="molecule type" value="Genomic_DNA"/>
</dbReference>